<dbReference type="HOGENOM" id="CLU_1601897_0_0_6"/>
<name>F6DAK5_THICA</name>
<dbReference type="KEGG" id="tcy:Thicy_1503"/>
<gene>
    <name evidence="2" type="ordered locus">Thicy_1503</name>
</gene>
<sequence>MIQQGFLLRLMSGLLLTLLVLTGLVGCDKPATGLADLSQPIQVSLVEHEALGGHTIERHVAKTDDYLIERLQTDSRLNTVSTFSNLAVAEASVNAVLNLQREQVADWWQGELARQGFFARVPTHGTYLTRAQLNNNPDAKPQWVPDQAIVRVVLVRRGDDFFVLTAFPQPD</sequence>
<dbReference type="EMBL" id="CP002776">
    <property type="protein sequence ID" value="AEG32261.1"/>
    <property type="molecule type" value="Genomic_DNA"/>
</dbReference>
<protein>
    <recommendedName>
        <fullName evidence="1">Bacterial CdiA-CT RNAse A domain-containing protein</fullName>
    </recommendedName>
</protein>
<dbReference type="Proteomes" id="UP000009232">
    <property type="component" value="Chromosome"/>
</dbReference>
<evidence type="ECO:0000259" key="1">
    <source>
        <dbReference type="Pfam" id="PF18431"/>
    </source>
</evidence>
<dbReference type="CDD" id="cd20684">
    <property type="entry name" value="CdiA-CT_Yk_RNaseA-like"/>
    <property type="match status" value="1"/>
</dbReference>
<dbReference type="RefSeq" id="WP_013836036.1">
    <property type="nucleotide sequence ID" value="NC_015581.1"/>
</dbReference>
<dbReference type="OrthoDB" id="6832592at2"/>
<reference evidence="2 3" key="1">
    <citation type="submission" date="2011-05" db="EMBL/GenBank/DDBJ databases">
        <title>Complete sequence of Thioalkalimicrobium cyclicum ALM1.</title>
        <authorList>
            <consortium name="US DOE Joint Genome Institute"/>
            <person name="Lucas S."/>
            <person name="Han J."/>
            <person name="Lapidus A."/>
            <person name="Cheng J.-F."/>
            <person name="Goodwin L."/>
            <person name="Pitluck S."/>
            <person name="Peters L."/>
            <person name="Mikhailova N."/>
            <person name="Davenport K."/>
            <person name="Han C."/>
            <person name="Tapia R."/>
            <person name="Land M."/>
            <person name="Hauser L."/>
            <person name="Kyrpides N."/>
            <person name="Ivanova N."/>
            <person name="Pagani I."/>
            <person name="Kappler U."/>
            <person name="Woyke T."/>
        </authorList>
    </citation>
    <scope>NUCLEOTIDE SEQUENCE [LARGE SCALE GENOMIC DNA]</scope>
    <source>
        <strain evidence="3">DSM 14477 / JCM 11371 / ALM1</strain>
    </source>
</reference>
<dbReference type="STRING" id="717773.Thicy_1503"/>
<feature type="domain" description="Bacterial CdiA-CT RNAse A" evidence="1">
    <location>
        <begin position="53"/>
        <end position="168"/>
    </location>
</feature>
<dbReference type="AlphaFoldDB" id="F6DAK5"/>
<dbReference type="eggNOG" id="ENOG5033GXE">
    <property type="taxonomic scope" value="Bacteria"/>
</dbReference>
<dbReference type="InterPro" id="IPR041436">
    <property type="entry name" value="RNAse_A_bac"/>
</dbReference>
<evidence type="ECO:0000313" key="3">
    <source>
        <dbReference type="Proteomes" id="UP000009232"/>
    </source>
</evidence>
<accession>F6DAK5</accession>
<keyword evidence="3" id="KW-1185">Reference proteome</keyword>
<evidence type="ECO:0000313" key="2">
    <source>
        <dbReference type="EMBL" id="AEG32261.1"/>
    </source>
</evidence>
<dbReference type="Pfam" id="PF18431">
    <property type="entry name" value="RNAse_A_bac"/>
    <property type="match status" value="1"/>
</dbReference>
<organism evidence="2 3">
    <name type="scientific">Thiomicrospira cyclica (strain DSM 14477 / JCM 11371 / ALM1)</name>
    <name type="common">Thioalkalimicrobium cyclicum</name>
    <dbReference type="NCBI Taxonomy" id="717773"/>
    <lineage>
        <taxon>Bacteria</taxon>
        <taxon>Pseudomonadati</taxon>
        <taxon>Pseudomonadota</taxon>
        <taxon>Gammaproteobacteria</taxon>
        <taxon>Thiotrichales</taxon>
        <taxon>Piscirickettsiaceae</taxon>
        <taxon>Thiomicrospira</taxon>
    </lineage>
</organism>
<proteinExistence type="predicted"/>